<dbReference type="OrthoDB" id="2354286at2759"/>
<dbReference type="GeneID" id="113503877"/>
<keyword evidence="2" id="KW-1185">Reference proteome</keyword>
<protein>
    <submittedName>
        <fullName evidence="3">Uncharacterized protein LOC113503877 isoform X1</fullName>
    </submittedName>
</protein>
<keyword evidence="1" id="KW-1133">Transmembrane helix</keyword>
<evidence type="ECO:0000313" key="3">
    <source>
        <dbReference type="RefSeq" id="XP_026741813.1"/>
    </source>
</evidence>
<keyword evidence="1" id="KW-0472">Membrane</keyword>
<feature type="transmembrane region" description="Helical" evidence="1">
    <location>
        <begin position="105"/>
        <end position="127"/>
    </location>
</feature>
<evidence type="ECO:0000313" key="2">
    <source>
        <dbReference type="Proteomes" id="UP000322000"/>
    </source>
</evidence>
<keyword evidence="1" id="KW-0812">Transmembrane</keyword>
<reference evidence="3" key="1">
    <citation type="submission" date="2025-08" db="UniProtKB">
        <authorList>
            <consortium name="RefSeq"/>
        </authorList>
    </citation>
    <scope>IDENTIFICATION</scope>
</reference>
<sequence length="174" mass="19574">MNYNTYSFFVTKMALPDLDPRNGGSCSNCLANKFLCYVIAYVQMMLWICSLFTVMFDPGSMRVVVEKNDTAVTVIAIIILLVSIVFSALLLVGLHKGKQVFLKSYCIYAGSYVLLMIISLVVTIFVQPSRLGVRGFFSTIFNIILQAFFLVVVRSYYLLHYCNAGRQANIRATI</sequence>
<dbReference type="InParanoid" id="A0A7E5WM54"/>
<proteinExistence type="predicted"/>
<feature type="transmembrane region" description="Helical" evidence="1">
    <location>
        <begin position="139"/>
        <end position="159"/>
    </location>
</feature>
<dbReference type="AlphaFoldDB" id="A0A7E5WM54"/>
<dbReference type="RefSeq" id="XP_026741813.1">
    <property type="nucleotide sequence ID" value="XM_026886012.1"/>
</dbReference>
<accession>A0A7E5WM54</accession>
<feature type="transmembrane region" description="Helical" evidence="1">
    <location>
        <begin position="71"/>
        <end position="93"/>
    </location>
</feature>
<name>A0A7E5WM54_TRINI</name>
<gene>
    <name evidence="3" type="primary">LOC113503877</name>
</gene>
<feature type="transmembrane region" description="Helical" evidence="1">
    <location>
        <begin position="34"/>
        <end position="56"/>
    </location>
</feature>
<organism evidence="2 3">
    <name type="scientific">Trichoplusia ni</name>
    <name type="common">Cabbage looper</name>
    <dbReference type="NCBI Taxonomy" id="7111"/>
    <lineage>
        <taxon>Eukaryota</taxon>
        <taxon>Metazoa</taxon>
        <taxon>Ecdysozoa</taxon>
        <taxon>Arthropoda</taxon>
        <taxon>Hexapoda</taxon>
        <taxon>Insecta</taxon>
        <taxon>Pterygota</taxon>
        <taxon>Neoptera</taxon>
        <taxon>Endopterygota</taxon>
        <taxon>Lepidoptera</taxon>
        <taxon>Glossata</taxon>
        <taxon>Ditrysia</taxon>
        <taxon>Noctuoidea</taxon>
        <taxon>Noctuidae</taxon>
        <taxon>Plusiinae</taxon>
        <taxon>Trichoplusia</taxon>
    </lineage>
</organism>
<dbReference type="KEGG" id="tnl:113503877"/>
<dbReference type="Proteomes" id="UP000322000">
    <property type="component" value="Chromosome 20"/>
</dbReference>
<evidence type="ECO:0000256" key="1">
    <source>
        <dbReference type="SAM" id="Phobius"/>
    </source>
</evidence>